<reference evidence="6" key="1">
    <citation type="submission" date="2022-11" db="EMBL/GenBank/DDBJ databases">
        <title>Centuries of genome instability and evolution in soft-shell clam transmissible cancer (bioRxiv).</title>
        <authorList>
            <person name="Hart S.F.M."/>
            <person name="Yonemitsu M.A."/>
            <person name="Giersch R.M."/>
            <person name="Beal B.F."/>
            <person name="Arriagada G."/>
            <person name="Davis B.W."/>
            <person name="Ostrander E.A."/>
            <person name="Goff S.P."/>
            <person name="Metzger M.J."/>
        </authorList>
    </citation>
    <scope>NUCLEOTIDE SEQUENCE</scope>
    <source>
        <strain evidence="6">MELC-2E11</strain>
        <tissue evidence="6">Siphon/mantle</tissue>
    </source>
</reference>
<protein>
    <submittedName>
        <fullName evidence="6">LIPI-like protein</fullName>
    </submittedName>
</protein>
<feature type="domain" description="Lipase" evidence="5">
    <location>
        <begin position="9"/>
        <end position="128"/>
    </location>
</feature>
<organism evidence="6 7">
    <name type="scientific">Mya arenaria</name>
    <name type="common">Soft-shell clam</name>
    <dbReference type="NCBI Taxonomy" id="6604"/>
    <lineage>
        <taxon>Eukaryota</taxon>
        <taxon>Metazoa</taxon>
        <taxon>Spiralia</taxon>
        <taxon>Lophotrochozoa</taxon>
        <taxon>Mollusca</taxon>
        <taxon>Bivalvia</taxon>
        <taxon>Autobranchia</taxon>
        <taxon>Heteroconchia</taxon>
        <taxon>Euheterodonta</taxon>
        <taxon>Imparidentia</taxon>
        <taxon>Neoheterodontei</taxon>
        <taxon>Myida</taxon>
        <taxon>Myoidea</taxon>
        <taxon>Myidae</taxon>
        <taxon>Mya</taxon>
    </lineage>
</organism>
<evidence type="ECO:0000256" key="1">
    <source>
        <dbReference type="ARBA" id="ARBA00004613"/>
    </source>
</evidence>
<comment type="subcellular location">
    <subcellularLocation>
        <location evidence="1">Secreted</location>
    </subcellularLocation>
</comment>
<evidence type="ECO:0000313" key="6">
    <source>
        <dbReference type="EMBL" id="WAR22862.1"/>
    </source>
</evidence>
<proteinExistence type="inferred from homology"/>
<dbReference type="PANTHER" id="PTHR11610:SF181">
    <property type="entry name" value="INACTIVE PANCREATIC LIPASE-RELATED PROTEIN 1-LIKE"/>
    <property type="match status" value="1"/>
</dbReference>
<evidence type="ECO:0000256" key="2">
    <source>
        <dbReference type="ARBA" id="ARBA00010701"/>
    </source>
</evidence>
<evidence type="ECO:0000256" key="3">
    <source>
        <dbReference type="ARBA" id="ARBA00022525"/>
    </source>
</evidence>
<name>A0ABY7FMQ6_MYAAR</name>
<dbReference type="Proteomes" id="UP001164746">
    <property type="component" value="Chromosome 13"/>
</dbReference>
<gene>
    <name evidence="6" type="ORF">MAR_036531</name>
</gene>
<evidence type="ECO:0000256" key="4">
    <source>
        <dbReference type="RuleBase" id="RU004262"/>
    </source>
</evidence>
<sequence>MTIYPVHCWSGFGLEQPVADVDYFPNGGEKQPGCPNEIGKHLFSLITGKIGALVDGVACSHMRVLDLFIESINSPCHFRSYPCASLADYKAGRCTSCGAGCANMGFDSNTGHPHHGTYYLSTHGATPYCAQ</sequence>
<dbReference type="Gene3D" id="3.40.50.1820">
    <property type="entry name" value="alpha/beta hydrolase"/>
    <property type="match status" value="1"/>
</dbReference>
<evidence type="ECO:0000313" key="7">
    <source>
        <dbReference type="Proteomes" id="UP001164746"/>
    </source>
</evidence>
<dbReference type="Pfam" id="PF00151">
    <property type="entry name" value="Lipase"/>
    <property type="match status" value="1"/>
</dbReference>
<evidence type="ECO:0000259" key="5">
    <source>
        <dbReference type="Pfam" id="PF00151"/>
    </source>
</evidence>
<keyword evidence="7" id="KW-1185">Reference proteome</keyword>
<dbReference type="InterPro" id="IPR000734">
    <property type="entry name" value="TAG_lipase"/>
</dbReference>
<dbReference type="InterPro" id="IPR013818">
    <property type="entry name" value="Lipase"/>
</dbReference>
<dbReference type="InterPro" id="IPR029058">
    <property type="entry name" value="AB_hydrolase_fold"/>
</dbReference>
<keyword evidence="3" id="KW-0964">Secreted</keyword>
<dbReference type="SUPFAM" id="SSF53474">
    <property type="entry name" value="alpha/beta-Hydrolases"/>
    <property type="match status" value="1"/>
</dbReference>
<comment type="similarity">
    <text evidence="2 4">Belongs to the AB hydrolase superfamily. Lipase family.</text>
</comment>
<dbReference type="PANTHER" id="PTHR11610">
    <property type="entry name" value="LIPASE"/>
    <property type="match status" value="1"/>
</dbReference>
<accession>A0ABY7FMQ6</accession>
<dbReference type="EMBL" id="CP111024">
    <property type="protein sequence ID" value="WAR22862.1"/>
    <property type="molecule type" value="Genomic_DNA"/>
</dbReference>